<evidence type="ECO:0000313" key="1">
    <source>
        <dbReference type="EMBL" id="RCS70190.1"/>
    </source>
</evidence>
<organism evidence="1 2">
    <name type="scientific">Vibrio casei</name>
    <dbReference type="NCBI Taxonomy" id="673372"/>
    <lineage>
        <taxon>Bacteria</taxon>
        <taxon>Pseudomonadati</taxon>
        <taxon>Pseudomonadota</taxon>
        <taxon>Gammaproteobacteria</taxon>
        <taxon>Vibrionales</taxon>
        <taxon>Vibrionaceae</taxon>
        <taxon>Vibrio</taxon>
    </lineage>
</organism>
<proteinExistence type="predicted"/>
<dbReference type="EMBL" id="QPGL01000002">
    <property type="protein sequence ID" value="RCS70190.1"/>
    <property type="molecule type" value="Genomic_DNA"/>
</dbReference>
<keyword evidence="2" id="KW-1185">Reference proteome</keyword>
<comment type="caution">
    <text evidence="1">The sequence shown here is derived from an EMBL/GenBank/DDBJ whole genome shotgun (WGS) entry which is preliminary data.</text>
</comment>
<dbReference type="AlphaFoldDB" id="A0A368LHG7"/>
<name>A0A368LHG7_9VIBR</name>
<accession>A0A368LHG7</accession>
<protein>
    <submittedName>
        <fullName evidence="1">Uncharacterized protein</fullName>
    </submittedName>
</protein>
<evidence type="ECO:0000313" key="2">
    <source>
        <dbReference type="Proteomes" id="UP000252479"/>
    </source>
</evidence>
<dbReference type="Proteomes" id="UP000252479">
    <property type="component" value="Unassembled WGS sequence"/>
</dbReference>
<sequence>MSYIYNNESHTDYSESYMSNIGMDEETQESVIAMRDYENAKFAGGEQNWVVSQLALLDIESHKLIDGDDRAIMTAEEISVHRIALRDYVTNENGELKVNGERPDEISN</sequence>
<gene>
    <name evidence="1" type="ORF">CIK83_12050</name>
</gene>
<reference evidence="1 2" key="1">
    <citation type="journal article" date="2017" name="Elife">
        <title>Extensive horizontal gene transfer in cheese-associated bacteria.</title>
        <authorList>
            <person name="Bonham K.S."/>
            <person name="Wolfe B.E."/>
            <person name="Dutton R.J."/>
        </authorList>
    </citation>
    <scope>NUCLEOTIDE SEQUENCE [LARGE SCALE GENOMIC DNA]</scope>
    <source>
        <strain evidence="1 2">JB196</strain>
    </source>
</reference>